<dbReference type="eggNOG" id="ENOG502QQU2">
    <property type="taxonomic scope" value="Eukaryota"/>
</dbReference>
<organism evidence="2 3">
    <name type="scientific">Sphaeroforma arctica JP610</name>
    <dbReference type="NCBI Taxonomy" id="667725"/>
    <lineage>
        <taxon>Eukaryota</taxon>
        <taxon>Ichthyosporea</taxon>
        <taxon>Ichthyophonida</taxon>
        <taxon>Sphaeroforma</taxon>
    </lineage>
</organism>
<evidence type="ECO:0000313" key="2">
    <source>
        <dbReference type="EMBL" id="KNC87509.1"/>
    </source>
</evidence>
<gene>
    <name evidence="2" type="ORF">SARC_00394</name>
</gene>
<dbReference type="RefSeq" id="XP_014161411.1">
    <property type="nucleotide sequence ID" value="XM_014305936.1"/>
</dbReference>
<name>A0A0L0GF65_9EUKA</name>
<protein>
    <submittedName>
        <fullName evidence="2">Uncharacterized protein</fullName>
    </submittedName>
</protein>
<dbReference type="STRING" id="667725.A0A0L0GF65"/>
<feature type="transmembrane region" description="Helical" evidence="1">
    <location>
        <begin position="38"/>
        <end position="55"/>
    </location>
</feature>
<dbReference type="Proteomes" id="UP000054560">
    <property type="component" value="Unassembled WGS sequence"/>
</dbReference>
<feature type="transmembrane region" description="Helical" evidence="1">
    <location>
        <begin position="95"/>
        <end position="116"/>
    </location>
</feature>
<accession>A0A0L0GF65</accession>
<feature type="transmembrane region" description="Helical" evidence="1">
    <location>
        <begin position="7"/>
        <end position="26"/>
    </location>
</feature>
<feature type="transmembrane region" description="Helical" evidence="1">
    <location>
        <begin position="67"/>
        <end position="89"/>
    </location>
</feature>
<proteinExistence type="predicted"/>
<sequence>MAYNLGGLHAGLVMFLIVSLIAQIIIRYNEVDTVCFSAFLLVGVLAISVFAYPAYRHKQKHHDYFEYSHRFIGWLLAVVVIVQIVYTTVVTNGDLWRSASTYLLVCSVFLVTWPWITMKKVTMDIDAPSKMVTTLTTAQSTAFACAGTTGRVSFGFASHYHSFAILNALTGDKGTTFTDTIIKHKDLIMVDMTLPSSVDNPCEPLSDEILYSSATTPTAQLAAMGEGTNSDQHENLERKQSIAELTIAYLEAEDNAADTAAAQNVKIDVPCVELKQGNKIFPAISFCPTGTVALVNEEQAEDAVPIPPPGKKNVPICQSSHWQQLRYTKQTQCSLSLVLNQLMISHMRSGSVASRRTVPRGIVKDDTS</sequence>
<keyword evidence="3" id="KW-1185">Reference proteome</keyword>
<keyword evidence="1" id="KW-0812">Transmembrane</keyword>
<reference evidence="2 3" key="1">
    <citation type="submission" date="2011-02" db="EMBL/GenBank/DDBJ databases">
        <title>The Genome Sequence of Sphaeroforma arctica JP610.</title>
        <authorList>
            <consortium name="The Broad Institute Genome Sequencing Platform"/>
            <person name="Russ C."/>
            <person name="Cuomo C."/>
            <person name="Young S.K."/>
            <person name="Zeng Q."/>
            <person name="Gargeya S."/>
            <person name="Alvarado L."/>
            <person name="Berlin A."/>
            <person name="Chapman S.B."/>
            <person name="Chen Z."/>
            <person name="Freedman E."/>
            <person name="Gellesch M."/>
            <person name="Goldberg J."/>
            <person name="Griggs A."/>
            <person name="Gujja S."/>
            <person name="Heilman E."/>
            <person name="Heiman D."/>
            <person name="Howarth C."/>
            <person name="Mehta T."/>
            <person name="Neiman D."/>
            <person name="Pearson M."/>
            <person name="Roberts A."/>
            <person name="Saif S."/>
            <person name="Shea T."/>
            <person name="Shenoy N."/>
            <person name="Sisk P."/>
            <person name="Stolte C."/>
            <person name="Sykes S."/>
            <person name="White J."/>
            <person name="Yandava C."/>
            <person name="Burger G."/>
            <person name="Gray M.W."/>
            <person name="Holland P.W.H."/>
            <person name="King N."/>
            <person name="Lang F.B.F."/>
            <person name="Roger A.J."/>
            <person name="Ruiz-Trillo I."/>
            <person name="Haas B."/>
            <person name="Nusbaum C."/>
            <person name="Birren B."/>
        </authorList>
    </citation>
    <scope>NUCLEOTIDE SEQUENCE [LARGE SCALE GENOMIC DNA]</scope>
    <source>
        <strain evidence="2 3">JP610</strain>
    </source>
</reference>
<dbReference type="InterPro" id="IPR052979">
    <property type="entry name" value="Adenylate-forming_domain"/>
</dbReference>
<dbReference type="PANTHER" id="PTHR33927">
    <property type="entry name" value="TRANSMEMBRANE PROTEIN"/>
    <property type="match status" value="1"/>
</dbReference>
<evidence type="ECO:0000313" key="3">
    <source>
        <dbReference type="Proteomes" id="UP000054560"/>
    </source>
</evidence>
<dbReference type="OrthoDB" id="3142841at2759"/>
<keyword evidence="1" id="KW-1133">Transmembrane helix</keyword>
<dbReference type="PANTHER" id="PTHR33927:SF1">
    <property type="entry name" value="TRANSMEMBRANE PROTEIN"/>
    <property type="match status" value="1"/>
</dbReference>
<evidence type="ECO:0000256" key="1">
    <source>
        <dbReference type="SAM" id="Phobius"/>
    </source>
</evidence>
<dbReference type="EMBL" id="KQ241607">
    <property type="protein sequence ID" value="KNC87509.1"/>
    <property type="molecule type" value="Genomic_DNA"/>
</dbReference>
<dbReference type="GeneID" id="25900898"/>
<keyword evidence="1" id="KW-0472">Membrane</keyword>
<dbReference type="AlphaFoldDB" id="A0A0L0GF65"/>